<reference evidence="1" key="1">
    <citation type="submission" date="2021-06" db="EMBL/GenBank/DDBJ databases">
        <authorList>
            <person name="Kallberg Y."/>
            <person name="Tangrot J."/>
            <person name="Rosling A."/>
        </authorList>
    </citation>
    <scope>NUCLEOTIDE SEQUENCE</scope>
    <source>
        <strain evidence="1">MA461A</strain>
    </source>
</reference>
<accession>A0ACA9NCD9</accession>
<proteinExistence type="predicted"/>
<name>A0ACA9NCD9_9GLOM</name>
<evidence type="ECO:0000313" key="2">
    <source>
        <dbReference type="Proteomes" id="UP000789920"/>
    </source>
</evidence>
<organism evidence="1 2">
    <name type="scientific">Racocetra persica</name>
    <dbReference type="NCBI Taxonomy" id="160502"/>
    <lineage>
        <taxon>Eukaryota</taxon>
        <taxon>Fungi</taxon>
        <taxon>Fungi incertae sedis</taxon>
        <taxon>Mucoromycota</taxon>
        <taxon>Glomeromycotina</taxon>
        <taxon>Glomeromycetes</taxon>
        <taxon>Diversisporales</taxon>
        <taxon>Gigasporaceae</taxon>
        <taxon>Racocetra</taxon>
    </lineage>
</organism>
<keyword evidence="2" id="KW-1185">Reference proteome</keyword>
<dbReference type="EMBL" id="CAJVQC010013290">
    <property type="protein sequence ID" value="CAG8646880.1"/>
    <property type="molecule type" value="Genomic_DNA"/>
</dbReference>
<gene>
    <name evidence="1" type="ORF">RPERSI_LOCUS7711</name>
</gene>
<comment type="caution">
    <text evidence="1">The sequence shown here is derived from an EMBL/GenBank/DDBJ whole genome shotgun (WGS) entry which is preliminary data.</text>
</comment>
<evidence type="ECO:0000313" key="1">
    <source>
        <dbReference type="EMBL" id="CAG8646880.1"/>
    </source>
</evidence>
<sequence>MKEKNIEITIKKRSKVFNASWKVMQALVRINDNFNATHSSKMEVLFNTDNKFSFLIESHKFNAAYNDAISDTSFLFDSSAVFGDVDFGSGKKKMMLMEQINNLISLGLFKYDEKIKNELDNILNSDFTIPCSKFIEHVDQTITNNSSIINSDNLFIVQI</sequence>
<protein>
    <submittedName>
        <fullName evidence="1">6751_t:CDS:1</fullName>
    </submittedName>
</protein>
<dbReference type="Proteomes" id="UP000789920">
    <property type="component" value="Unassembled WGS sequence"/>
</dbReference>